<dbReference type="HOGENOM" id="CLU_111553_0_0_5"/>
<reference evidence="3 4" key="1">
    <citation type="journal article" date="2008" name="BMC Genomics">
        <title>Complete genome of Phenylobacterium zucineum - a novel facultative intracellular bacterium isolated from human erythroleukemia cell line K562.</title>
        <authorList>
            <person name="Luo Y."/>
            <person name="Xu X."/>
            <person name="Ding Z."/>
            <person name="Liu Z."/>
            <person name="Zhang B."/>
            <person name="Yan Z."/>
            <person name="Sun J."/>
            <person name="Hu S."/>
            <person name="Hu X."/>
        </authorList>
    </citation>
    <scope>NUCLEOTIDE SEQUENCE [LARGE SCALE GENOMIC DNA]</scope>
    <source>
        <strain evidence="3 4">HLK1</strain>
    </source>
</reference>
<dbReference type="AlphaFoldDB" id="B4RAX1"/>
<feature type="transmembrane region" description="Helical" evidence="1">
    <location>
        <begin position="12"/>
        <end position="33"/>
    </location>
</feature>
<dbReference type="OrthoDB" id="7990385at2"/>
<sequence length="164" mass="17588">MAVRRFIDDVRGGAAIEFALISPLLIFLIFATIEMAVMAMMSAGLDNAVATTARMIRTGQDDGPASAADFEALICRNLVSDNAGCRDKLQVSVQRFSRFAEAAASADAPPDGAFNKGVAGDIILVRATYRWPMIVPNFTLSGGAPRPGEVMLDARTVFKNEPYE</sequence>
<evidence type="ECO:0000259" key="2">
    <source>
        <dbReference type="Pfam" id="PF07811"/>
    </source>
</evidence>
<dbReference type="Pfam" id="PF07811">
    <property type="entry name" value="TadE"/>
    <property type="match status" value="1"/>
</dbReference>
<keyword evidence="4" id="KW-1185">Reference proteome</keyword>
<name>B4RAX1_PHEZH</name>
<dbReference type="eggNOG" id="COG4961">
    <property type="taxonomic scope" value="Bacteria"/>
</dbReference>
<evidence type="ECO:0000313" key="4">
    <source>
        <dbReference type="Proteomes" id="UP000001868"/>
    </source>
</evidence>
<dbReference type="InterPro" id="IPR012495">
    <property type="entry name" value="TadE-like_dom"/>
</dbReference>
<evidence type="ECO:0000256" key="1">
    <source>
        <dbReference type="SAM" id="Phobius"/>
    </source>
</evidence>
<keyword evidence="1" id="KW-0812">Transmembrane</keyword>
<protein>
    <recommendedName>
        <fullName evidence="2">TadE-like domain-containing protein</fullName>
    </recommendedName>
</protein>
<accession>B4RAX1</accession>
<dbReference type="EMBL" id="CP000747">
    <property type="protein sequence ID" value="ACG78022.1"/>
    <property type="molecule type" value="Genomic_DNA"/>
</dbReference>
<gene>
    <name evidence="3" type="ordered locus">PHZ_c1611</name>
</gene>
<dbReference type="STRING" id="450851.PHZ_c1611"/>
<keyword evidence="1" id="KW-0472">Membrane</keyword>
<dbReference type="Proteomes" id="UP000001868">
    <property type="component" value="Chromosome"/>
</dbReference>
<keyword evidence="1" id="KW-1133">Transmembrane helix</keyword>
<dbReference type="KEGG" id="pzu:PHZ_c1611"/>
<dbReference type="RefSeq" id="WP_012522165.1">
    <property type="nucleotide sequence ID" value="NC_011144.1"/>
</dbReference>
<organism evidence="3 4">
    <name type="scientific">Phenylobacterium zucineum (strain HLK1)</name>
    <dbReference type="NCBI Taxonomy" id="450851"/>
    <lineage>
        <taxon>Bacteria</taxon>
        <taxon>Pseudomonadati</taxon>
        <taxon>Pseudomonadota</taxon>
        <taxon>Alphaproteobacteria</taxon>
        <taxon>Caulobacterales</taxon>
        <taxon>Caulobacteraceae</taxon>
        <taxon>Phenylobacterium</taxon>
    </lineage>
</organism>
<evidence type="ECO:0000313" key="3">
    <source>
        <dbReference type="EMBL" id="ACG78022.1"/>
    </source>
</evidence>
<feature type="domain" description="TadE-like" evidence="2">
    <location>
        <begin position="12"/>
        <end position="54"/>
    </location>
</feature>
<proteinExistence type="predicted"/>